<protein>
    <recommendedName>
        <fullName evidence="3">Ribbon-helix-helix protein, CopG family</fullName>
    </recommendedName>
</protein>
<organism evidence="1 2">
    <name type="scientific">Paenibacillus baimaensis</name>
    <dbReference type="NCBI Taxonomy" id="2982185"/>
    <lineage>
        <taxon>Bacteria</taxon>
        <taxon>Bacillati</taxon>
        <taxon>Bacillota</taxon>
        <taxon>Bacilli</taxon>
        <taxon>Bacillales</taxon>
        <taxon>Paenibacillaceae</taxon>
        <taxon>Paenibacillus</taxon>
    </lineage>
</organism>
<evidence type="ECO:0008006" key="3">
    <source>
        <dbReference type="Google" id="ProtNLM"/>
    </source>
</evidence>
<proteinExistence type="predicted"/>
<dbReference type="Proteomes" id="UP001652445">
    <property type="component" value="Unassembled WGS sequence"/>
</dbReference>
<sequence length="111" mass="12713">MDNAKQKLHSRLEQWKTAATQLISGSEDKQEATILDLDPVLLDKCHDEAEQQQTTVSAVINHILQQHWAQAQSVPLQIISIQQLERNPLLYLDQLTSREFNRYGGEAYAEE</sequence>
<accession>A0ABT2UTF3</accession>
<comment type="caution">
    <text evidence="1">The sequence shown here is derived from an EMBL/GenBank/DDBJ whole genome shotgun (WGS) entry which is preliminary data.</text>
</comment>
<name>A0ABT2UTF3_9BACL</name>
<gene>
    <name evidence="1" type="ORF">OB236_37540</name>
</gene>
<dbReference type="RefSeq" id="WP_262688558.1">
    <property type="nucleotide sequence ID" value="NZ_JAOQIO010000124.1"/>
</dbReference>
<reference evidence="1 2" key="1">
    <citation type="submission" date="2022-09" db="EMBL/GenBank/DDBJ databases">
        <authorList>
            <person name="Han X.L."/>
            <person name="Wang Q."/>
            <person name="Lu T."/>
        </authorList>
    </citation>
    <scope>NUCLEOTIDE SEQUENCE [LARGE SCALE GENOMIC DNA]</scope>
    <source>
        <strain evidence="1 2">WQ 127069</strain>
    </source>
</reference>
<dbReference type="EMBL" id="JAOQIO010000124">
    <property type="protein sequence ID" value="MCU6797842.1"/>
    <property type="molecule type" value="Genomic_DNA"/>
</dbReference>
<keyword evidence="2" id="KW-1185">Reference proteome</keyword>
<evidence type="ECO:0000313" key="1">
    <source>
        <dbReference type="EMBL" id="MCU6797842.1"/>
    </source>
</evidence>
<evidence type="ECO:0000313" key="2">
    <source>
        <dbReference type="Proteomes" id="UP001652445"/>
    </source>
</evidence>